<keyword evidence="8" id="KW-1185">Reference proteome</keyword>
<dbReference type="PANTHER" id="PTHR11142">
    <property type="entry name" value="PSEUDOURIDYLATE SYNTHASE"/>
    <property type="match status" value="1"/>
</dbReference>
<feature type="domain" description="Pseudouridine synthase I TruA alpha/beta" evidence="6">
    <location>
        <begin position="19"/>
        <end position="75"/>
    </location>
</feature>
<comment type="caution">
    <text evidence="4">Lacks conserved residue(s) required for the propagation of feature annotation.</text>
</comment>
<reference evidence="7 8" key="1">
    <citation type="submission" date="2023-05" db="EMBL/GenBank/DDBJ databases">
        <title>Lithophilousrod everest ZFBP1038 complete genpme.</title>
        <authorList>
            <person name="Tian M."/>
        </authorList>
    </citation>
    <scope>NUCLEOTIDE SEQUENCE [LARGE SCALE GENOMIC DNA]</scope>
    <source>
        <strain evidence="7 8">ZFBP1038</strain>
    </source>
</reference>
<dbReference type="NCBIfam" id="TIGR00071">
    <property type="entry name" value="hisT_truA"/>
    <property type="match status" value="1"/>
</dbReference>
<feature type="domain" description="Pseudouridine synthase I TruA alpha/beta" evidence="6">
    <location>
        <begin position="168"/>
        <end position="270"/>
    </location>
</feature>
<evidence type="ECO:0000256" key="2">
    <source>
        <dbReference type="ARBA" id="ARBA00022694"/>
    </source>
</evidence>
<keyword evidence="2 4" id="KW-0819">tRNA processing</keyword>
<feature type="binding site" evidence="4">
    <location>
        <position position="134"/>
    </location>
    <ligand>
        <name>substrate</name>
    </ligand>
</feature>
<dbReference type="SUPFAM" id="SSF55120">
    <property type="entry name" value="Pseudouridine synthase"/>
    <property type="match status" value="1"/>
</dbReference>
<dbReference type="Proteomes" id="UP001209083">
    <property type="component" value="Chromosome"/>
</dbReference>
<dbReference type="Pfam" id="PF01416">
    <property type="entry name" value="PseudoU_synth_1"/>
    <property type="match status" value="2"/>
</dbReference>
<keyword evidence="3 4" id="KW-0413">Isomerase</keyword>
<evidence type="ECO:0000313" key="7">
    <source>
        <dbReference type="EMBL" id="WGW12889.1"/>
    </source>
</evidence>
<dbReference type="InterPro" id="IPR020097">
    <property type="entry name" value="PsdUridine_synth_TruA_a/b_dom"/>
</dbReference>
<dbReference type="PANTHER" id="PTHR11142:SF0">
    <property type="entry name" value="TRNA PSEUDOURIDINE SYNTHASE-LIKE 1"/>
    <property type="match status" value="1"/>
</dbReference>
<evidence type="ECO:0000259" key="6">
    <source>
        <dbReference type="Pfam" id="PF01416"/>
    </source>
</evidence>
<dbReference type="PIRSF" id="PIRSF001430">
    <property type="entry name" value="tRNA_psdUrid_synth"/>
    <property type="match status" value="1"/>
</dbReference>
<name>A0ABY8QV30_9MICO</name>
<dbReference type="InterPro" id="IPR020094">
    <property type="entry name" value="TruA/RsuA/RluB/E/F_N"/>
</dbReference>
<evidence type="ECO:0000313" key="8">
    <source>
        <dbReference type="Proteomes" id="UP001209083"/>
    </source>
</evidence>
<sequence>MRDYEVPEGKQRVRLVLGYDGTRFSGWAKQPGRRTVQGILEEALARITRESVATVVAGRTDAGVHARAQEIHFDLSREAWHKMPGRAARPAGEGMVRRLTGALGAVRADDIAIHRASEAPAGFDARFGALWRRYSYSIADAPDIVDPLRRSHTLILRERLDVAAMSAAARSLVGENDFLSFCKPRPGATTIRTLLDFDWQRGPDGMITAIVKADAFCHHMVRAMVGACLKVGQGTRDVTWPQELLANASKESPMYVSRAHGLVLEEVRYPSDALLAERAALTRASRVTNDEAD</sequence>
<accession>A0ABY8QV30</accession>
<dbReference type="InterPro" id="IPR020095">
    <property type="entry name" value="PsdUridine_synth_TruA_C"/>
</dbReference>
<dbReference type="InterPro" id="IPR001406">
    <property type="entry name" value="PsdUridine_synth_TruA"/>
</dbReference>
<dbReference type="GO" id="GO:0160147">
    <property type="term" value="F:tRNA pseudouridine(38-40) synthase activity"/>
    <property type="evidence" value="ECO:0007669"/>
    <property type="project" value="UniProtKB-EC"/>
</dbReference>
<proteinExistence type="inferred from homology"/>
<organism evidence="7 8">
    <name type="scientific">Saxibacter everestensis</name>
    <dbReference type="NCBI Taxonomy" id="2909229"/>
    <lineage>
        <taxon>Bacteria</taxon>
        <taxon>Bacillati</taxon>
        <taxon>Actinomycetota</taxon>
        <taxon>Actinomycetes</taxon>
        <taxon>Micrococcales</taxon>
        <taxon>Brevibacteriaceae</taxon>
        <taxon>Saxibacter</taxon>
    </lineage>
</organism>
<dbReference type="InterPro" id="IPR020103">
    <property type="entry name" value="PsdUridine_synth_cat_dom_sf"/>
</dbReference>
<evidence type="ECO:0000256" key="4">
    <source>
        <dbReference type="HAMAP-Rule" id="MF_00171"/>
    </source>
</evidence>
<gene>
    <name evidence="4 7" type="primary">truA</name>
    <name evidence="7" type="ORF">LWF01_03695</name>
</gene>
<feature type="active site" description="Nucleophile" evidence="4">
    <location>
        <position position="61"/>
    </location>
</feature>
<comment type="subunit">
    <text evidence="4">Homodimer.</text>
</comment>
<dbReference type="HAMAP" id="MF_00171">
    <property type="entry name" value="TruA"/>
    <property type="match status" value="1"/>
</dbReference>
<protein>
    <recommendedName>
        <fullName evidence="4">tRNA pseudouridine synthase A</fullName>
        <ecNumber evidence="4">5.4.99.12</ecNumber>
    </recommendedName>
    <alternativeName>
        <fullName evidence="4">tRNA pseudouridine(38-40) synthase</fullName>
    </alternativeName>
    <alternativeName>
        <fullName evidence="4">tRNA pseudouridylate synthase I</fullName>
    </alternativeName>
    <alternativeName>
        <fullName evidence="4">tRNA-uridine isomerase I</fullName>
    </alternativeName>
</protein>
<evidence type="ECO:0000256" key="1">
    <source>
        <dbReference type="ARBA" id="ARBA00009375"/>
    </source>
</evidence>
<comment type="catalytic activity">
    <reaction evidence="4 5">
        <text>uridine(38/39/40) in tRNA = pseudouridine(38/39/40) in tRNA</text>
        <dbReference type="Rhea" id="RHEA:22376"/>
        <dbReference type="Rhea" id="RHEA-COMP:10085"/>
        <dbReference type="Rhea" id="RHEA-COMP:10087"/>
        <dbReference type="ChEBI" id="CHEBI:65314"/>
        <dbReference type="ChEBI" id="CHEBI:65315"/>
        <dbReference type="EC" id="5.4.99.12"/>
    </reaction>
</comment>
<comment type="similarity">
    <text evidence="1 4 5">Belongs to the tRNA pseudouridine synthase TruA family.</text>
</comment>
<dbReference type="Gene3D" id="3.30.70.660">
    <property type="entry name" value="Pseudouridine synthase I, catalytic domain, C-terminal subdomain"/>
    <property type="match status" value="1"/>
</dbReference>
<evidence type="ECO:0000256" key="5">
    <source>
        <dbReference type="RuleBase" id="RU003792"/>
    </source>
</evidence>
<dbReference type="EC" id="5.4.99.12" evidence="4"/>
<evidence type="ECO:0000256" key="3">
    <source>
        <dbReference type="ARBA" id="ARBA00023235"/>
    </source>
</evidence>
<dbReference type="EMBL" id="CP090958">
    <property type="protein sequence ID" value="WGW12889.1"/>
    <property type="molecule type" value="Genomic_DNA"/>
</dbReference>
<comment type="function">
    <text evidence="4">Formation of pseudouridine at positions 38, 39 and 40 in the anticodon stem and loop of transfer RNAs.</text>
</comment>
<dbReference type="CDD" id="cd02570">
    <property type="entry name" value="PseudoU_synth_EcTruA"/>
    <property type="match status" value="1"/>
</dbReference>
<dbReference type="Gene3D" id="3.30.70.580">
    <property type="entry name" value="Pseudouridine synthase I, catalytic domain, N-terminal subdomain"/>
    <property type="match status" value="1"/>
</dbReference>
<dbReference type="RefSeq" id="WP_349639695.1">
    <property type="nucleotide sequence ID" value="NZ_CP090958.1"/>
</dbReference>